<feature type="domain" description="PIN" evidence="1">
    <location>
        <begin position="2"/>
        <end position="116"/>
    </location>
</feature>
<evidence type="ECO:0000313" key="4">
    <source>
        <dbReference type="EMBL" id="MTR80973.1"/>
    </source>
</evidence>
<dbReference type="Proteomes" id="UP000446657">
    <property type="component" value="Unassembled WGS sequence"/>
</dbReference>
<dbReference type="SUPFAM" id="SSF88723">
    <property type="entry name" value="PIN domain-like"/>
    <property type="match status" value="1"/>
</dbReference>
<reference evidence="2" key="1">
    <citation type="submission" date="2015-05" db="EMBL/GenBank/DDBJ databases">
        <authorList>
            <person name="Wang D.B."/>
            <person name="Wang M."/>
        </authorList>
    </citation>
    <scope>NUCLEOTIDE SEQUENCE [LARGE SCALE GENOMIC DNA]</scope>
    <source>
        <strain evidence="2">M72</strain>
    </source>
</reference>
<gene>
    <name evidence="3" type="ORF">ERS852420_00399</name>
    <name evidence="4" type="ORF">GMD30_04445</name>
    <name evidence="2" type="ORF">M72_20941</name>
</gene>
<dbReference type="InterPro" id="IPR002716">
    <property type="entry name" value="PIN_dom"/>
</dbReference>
<evidence type="ECO:0000313" key="6">
    <source>
        <dbReference type="Proteomes" id="UP000095495"/>
    </source>
</evidence>
<dbReference type="AlphaFoldDB" id="A0A0M6WE16"/>
<dbReference type="InterPro" id="IPR029060">
    <property type="entry name" value="PIN-like_dom_sf"/>
</dbReference>
<sequence>MVVLDANVILRYLLNDNEAMAREAESIIKTEVTMVPIEVIAEVVYVLKGVYSVDGNKIRDALMEFLSEVTVAEKEVIQVGLDAYAENNLDFVDCILYAYSCVKKYDIKTFDKKLNKLLSR</sequence>
<evidence type="ECO:0000313" key="2">
    <source>
        <dbReference type="EMBL" id="CRL34338.1"/>
    </source>
</evidence>
<dbReference type="PANTHER" id="PTHR39664:SF2">
    <property type="entry name" value="NUCLEIC ACID-BINDING PROTEIN, CONTAINING PIN DOMAIN-RELATED"/>
    <property type="match status" value="1"/>
</dbReference>
<dbReference type="STRING" id="301302.ERS852420_00399"/>
<dbReference type="EMBL" id="CYXV01000001">
    <property type="protein sequence ID" value="CUM74225.1"/>
    <property type="molecule type" value="Genomic_DNA"/>
</dbReference>
<dbReference type="Proteomes" id="UP000049979">
    <property type="component" value="Unassembled WGS sequence"/>
</dbReference>
<evidence type="ECO:0000313" key="3">
    <source>
        <dbReference type="EMBL" id="CUM74225.1"/>
    </source>
</evidence>
<proteinExistence type="predicted"/>
<dbReference type="Pfam" id="PF01850">
    <property type="entry name" value="PIN"/>
    <property type="match status" value="1"/>
</dbReference>
<protein>
    <submittedName>
        <fullName evidence="4">PIN domain-containing protein</fullName>
    </submittedName>
    <submittedName>
        <fullName evidence="3">Predicted nucleic-acid-binding protein, contains PIN domain</fullName>
    </submittedName>
</protein>
<reference evidence="4 7" key="3">
    <citation type="journal article" date="2019" name="Nat. Med.">
        <title>A library of human gut bacterial isolates paired with longitudinal multiomics data enables mechanistic microbiome research.</title>
        <authorList>
            <person name="Poyet M."/>
            <person name="Groussin M."/>
            <person name="Gibbons S.M."/>
            <person name="Avila-Pacheco J."/>
            <person name="Jiang X."/>
            <person name="Kearney S.M."/>
            <person name="Perrotta A.R."/>
            <person name="Berdy B."/>
            <person name="Zhao S."/>
            <person name="Lieberman T.D."/>
            <person name="Swanson P.K."/>
            <person name="Smith M."/>
            <person name="Roesemann S."/>
            <person name="Alexander J.E."/>
            <person name="Rich S.A."/>
            <person name="Livny J."/>
            <person name="Vlamakis H."/>
            <person name="Clish C."/>
            <person name="Bullock K."/>
            <person name="Deik A."/>
            <person name="Scott J."/>
            <person name="Pierce K.A."/>
            <person name="Xavier R.J."/>
            <person name="Alm E.J."/>
        </authorList>
    </citation>
    <scope>NUCLEOTIDE SEQUENCE [LARGE SCALE GENOMIC DNA]</scope>
    <source>
        <strain evidence="4 7">BIOML-A1</strain>
    </source>
</reference>
<accession>A0A0M6WE16</accession>
<dbReference type="OrthoDB" id="9789052at2"/>
<dbReference type="Proteomes" id="UP000095495">
    <property type="component" value="Unassembled WGS sequence"/>
</dbReference>
<dbReference type="PANTHER" id="PTHR39664">
    <property type="match status" value="1"/>
</dbReference>
<organism evidence="2 5">
    <name type="scientific">Roseburia faecis</name>
    <dbReference type="NCBI Taxonomy" id="301302"/>
    <lineage>
        <taxon>Bacteria</taxon>
        <taxon>Bacillati</taxon>
        <taxon>Bacillota</taxon>
        <taxon>Clostridia</taxon>
        <taxon>Lachnospirales</taxon>
        <taxon>Lachnospiraceae</taxon>
        <taxon>Roseburia</taxon>
    </lineage>
</organism>
<evidence type="ECO:0000313" key="5">
    <source>
        <dbReference type="Proteomes" id="UP000049979"/>
    </source>
</evidence>
<dbReference type="Gene3D" id="3.40.50.1010">
    <property type="entry name" value="5'-nuclease"/>
    <property type="match status" value="1"/>
</dbReference>
<keyword evidence="5" id="KW-1185">Reference proteome</keyword>
<reference evidence="5" key="2">
    <citation type="submission" date="2015-05" db="EMBL/GenBank/DDBJ databases">
        <authorList>
            <consortium name="Pathogen Informatics"/>
        </authorList>
    </citation>
    <scope>NUCLEOTIDE SEQUENCE [LARGE SCALE GENOMIC DNA]</scope>
    <source>
        <strain evidence="3 6">2789STDY5608863</strain>
        <strain evidence="5">M72</strain>
    </source>
</reference>
<evidence type="ECO:0000313" key="7">
    <source>
        <dbReference type="Proteomes" id="UP000446657"/>
    </source>
</evidence>
<dbReference type="EMBL" id="WNAL01000007">
    <property type="protein sequence ID" value="MTR80973.1"/>
    <property type="molecule type" value="Genomic_DNA"/>
</dbReference>
<dbReference type="EMBL" id="CVRR01000006">
    <property type="protein sequence ID" value="CRL34338.1"/>
    <property type="molecule type" value="Genomic_DNA"/>
</dbReference>
<dbReference type="RefSeq" id="WP_055067149.1">
    <property type="nucleotide sequence ID" value="NZ_CP173697.1"/>
</dbReference>
<name>A0A0M6WE16_9FIRM</name>
<evidence type="ECO:0000259" key="1">
    <source>
        <dbReference type="Pfam" id="PF01850"/>
    </source>
</evidence>